<name>A0AAX1F6X8_9NEIS</name>
<dbReference type="KEGG" id="eex:EZJ17_03725"/>
<feature type="compositionally biased region" description="Basic and acidic residues" evidence="1">
    <location>
        <begin position="1"/>
        <end position="11"/>
    </location>
</feature>
<evidence type="ECO:0000313" key="3">
    <source>
        <dbReference type="Proteomes" id="UP000326695"/>
    </source>
</evidence>
<proteinExistence type="predicted"/>
<keyword evidence="3" id="KW-1185">Reference proteome</keyword>
<organism evidence="2 3">
    <name type="scientific">Eikenella exigua</name>
    <dbReference type="NCBI Taxonomy" id="2528037"/>
    <lineage>
        <taxon>Bacteria</taxon>
        <taxon>Pseudomonadati</taxon>
        <taxon>Pseudomonadota</taxon>
        <taxon>Betaproteobacteria</taxon>
        <taxon>Neisseriales</taxon>
        <taxon>Neisseriaceae</taxon>
        <taxon>Eikenella</taxon>
    </lineage>
</organism>
<protein>
    <submittedName>
        <fullName evidence="2">Uncharacterized protein</fullName>
    </submittedName>
</protein>
<sequence>MAKNKPQDDAAQKPLQDTPDNPPEQQEAQGGQTEQQPEAQDNLPENQPEQQQDPDTPPEATQPETAPVEQQPEQDAVVQPTADAGRLPEKPTEPPAADAVAVRSRTERFFRCGLEFVRHEWRTVQRSELSDADWQRLLAEPHLEIRPADAPDDNGDVPQ</sequence>
<reference evidence="3" key="1">
    <citation type="journal article" date="2019" name="J. Anim. Genet.">
        <title>Description and whole genome sequencing of Eikenella exigua sp. nov., isolated from brain abscess and blood.</title>
        <authorList>
            <person name="Stormo K.A."/>
            <person name="Nygaard R.M."/>
            <person name="Bruvold T.S."/>
            <person name="Dimmen G."/>
            <person name="Lindemann P.C."/>
            <person name="Jordal S."/>
            <person name="Kommedal O."/>
        </authorList>
    </citation>
    <scope>NUCLEOTIDE SEQUENCE [LARGE SCALE GENOMIC DNA]</scope>
    <source>
        <strain evidence="3">PXX</strain>
    </source>
</reference>
<dbReference type="EMBL" id="CP038018">
    <property type="protein sequence ID" value="QED91837.1"/>
    <property type="molecule type" value="Genomic_DNA"/>
</dbReference>
<dbReference type="SUPFAM" id="SSF160059">
    <property type="entry name" value="PriA/YqbF domain"/>
    <property type="match status" value="1"/>
</dbReference>
<dbReference type="Proteomes" id="UP000326695">
    <property type="component" value="Chromosome"/>
</dbReference>
<gene>
    <name evidence="2" type="ORF">EZJ17_03725</name>
</gene>
<feature type="region of interest" description="Disordered" evidence="1">
    <location>
        <begin position="1"/>
        <end position="102"/>
    </location>
</feature>
<evidence type="ECO:0000313" key="2">
    <source>
        <dbReference type="EMBL" id="QED91837.1"/>
    </source>
</evidence>
<dbReference type="RefSeq" id="WP_151086157.1">
    <property type="nucleotide sequence ID" value="NZ_CP038018.1"/>
</dbReference>
<feature type="compositionally biased region" description="Low complexity" evidence="1">
    <location>
        <begin position="23"/>
        <end position="67"/>
    </location>
</feature>
<accession>A0AAX1F6X8</accession>
<dbReference type="AlphaFoldDB" id="A0AAX1F6X8"/>
<evidence type="ECO:0000256" key="1">
    <source>
        <dbReference type="SAM" id="MobiDB-lite"/>
    </source>
</evidence>